<evidence type="ECO:0000256" key="4">
    <source>
        <dbReference type="ARBA" id="ARBA00022989"/>
    </source>
</evidence>
<dbReference type="SMART" id="SM00267">
    <property type="entry name" value="GGDEF"/>
    <property type="match status" value="1"/>
</dbReference>
<dbReference type="SUPFAM" id="SSF55785">
    <property type="entry name" value="PYP-like sensor domain (PAS domain)"/>
    <property type="match status" value="5"/>
</dbReference>
<protein>
    <submittedName>
        <fullName evidence="11">EAL domain-containing protein</fullName>
    </submittedName>
</protein>
<dbReference type="InterPro" id="IPR035919">
    <property type="entry name" value="EAL_sf"/>
</dbReference>
<evidence type="ECO:0000313" key="11">
    <source>
        <dbReference type="EMBL" id="WAR45542.1"/>
    </source>
</evidence>
<feature type="transmembrane region" description="Helical" evidence="6">
    <location>
        <begin position="38"/>
        <end position="55"/>
    </location>
</feature>
<evidence type="ECO:0000259" key="9">
    <source>
        <dbReference type="PROSITE" id="PS50883"/>
    </source>
</evidence>
<dbReference type="Pfam" id="PF08448">
    <property type="entry name" value="PAS_4"/>
    <property type="match status" value="2"/>
</dbReference>
<comment type="subcellular location">
    <subcellularLocation>
        <location evidence="1">Cell membrane</location>
        <topology evidence="1">Multi-pass membrane protein</topology>
    </subcellularLocation>
</comment>
<sequence>MAIRRYRWQEIGGLLCLGLLYAIVAKIVLTSFSEANSGVSLVWFSGGIGLAVLLLKGMHYWPGIFLGAFAAGLMVDDAFWMSVFIAAGNTLESVAAAWWLKRDGRFSPVLSRPEHFFRLSYAAAACSLISAVLGPWAIWWGGLIPTPAMPKAMLHWWMADVFGIVFTTPVILVWRRWPHEWFRRTRLLETLSFMALCLFIGQFLFLGFFPFSAEVYPNTYWFFPCMIWGALRFGRHGVMWVATLGVLMGLYGAAHLRGVFANDFQQSGMLNFWFFMAVLSFTGTLLVLALQSNLYYARVLHGSQRRLQAIIDATPIPCALNDDRQRITLLNPAFVKTFGYTLDDIPTLEDWFTQAYPEPAYRQWVKDTWRQRLRQAKQSGLPLQPFQKKVVCKNGEIRQVLAGAGPLEGAYENEYLVTLMDLTEQSRINKALSDANVLLQTVLETLPLRVFWKDRQSRYLGGNRLFAEDAGLAAVDDLLGKNDHQLGWWAQAEQYQADDRQVMETGQGRVGYEEPQTRPNGEKIWLRTSKLPLRNSDGEVIGVLGIYEDISMRKRIDDQLLWRTTFLEALLEATPDGILAVDETGNKLLQNRRLSELWDIPPGIAEQADDSLQLEFVKNKTRNPRQFLEKVSFLYAHPEETSRDEIELVDGKLLKRFSAPVRDRLGHYYGRIWYFTDITEMRKGELSLRQQEYYQRSLLDNFPFLVWLKDRESRYLAVNRTFAQQCRIGIQDVIGKTDFDIFPADLAQGYRRNDEEVMASRQRKHIEESLLVDGCWRWMETYKAPLIDDKGEVLGTVGFSRDISPRKESEEALKLAALVFDNSSEAMLVTDAENKILKVNAAFTQITGYSFEEVRGQDPKILASGLQDQAFYRAMWDSINATGGWRGEIINRRKTGEIYIEEITINSIFDDQGRPQRRVALFSDITQRKQSEEQIWQQAYFDPLTGLPNRRLMRERLAQEIKKAQRMQQRFGLLFIDLDHFKDVNDTLGHEMGDELLKEAGRRLSASVRESDTVARLGGDEFTVILGEMASLDGLERVAKLLIQRLSEPFTLSDEVVFVSASIGITLYPDDGLELGQLLRNADQAMYAAKNLGRNRYSFFTAAMQEALTARAAMVTDLRGALANQEFGLVYQPIVELSSGAVHKAEALLRWQHPERGGISPAEFVPLAEDAGLIHEIGDWVFQTASRQVARWRQILHPDFQISVNKSPQQFLDSRHGALDWLDWLRRLELPGNAVAVEITEGLLLEANTKASEHLLVFRDAGVQVAIDDFGTGYSSLAYLKKFDIDYLKIDQSFVSNLSADSSDFVLCQAIIVMAHKLGLKVIAEGVETEAQRDLLNAIGCDYAQGYLFAQPMTVDEFERRFVLK</sequence>
<feature type="domain" description="PAS" evidence="7">
    <location>
        <begin position="812"/>
        <end position="857"/>
    </location>
</feature>
<dbReference type="SMART" id="SM00052">
    <property type="entry name" value="EAL"/>
    <property type="match status" value="1"/>
</dbReference>
<dbReference type="InterPro" id="IPR043128">
    <property type="entry name" value="Rev_trsase/Diguanyl_cyclase"/>
</dbReference>
<feature type="domain" description="PAC" evidence="8">
    <location>
        <begin position="885"/>
        <end position="937"/>
    </location>
</feature>
<feature type="transmembrane region" description="Helical" evidence="6">
    <location>
        <begin position="121"/>
        <end position="142"/>
    </location>
</feature>
<dbReference type="PROSITE" id="PS50112">
    <property type="entry name" value="PAS"/>
    <property type="match status" value="2"/>
</dbReference>
<feature type="transmembrane region" description="Helical" evidence="6">
    <location>
        <begin position="187"/>
        <end position="209"/>
    </location>
</feature>
<evidence type="ECO:0000259" key="7">
    <source>
        <dbReference type="PROSITE" id="PS50112"/>
    </source>
</evidence>
<dbReference type="InterPro" id="IPR029787">
    <property type="entry name" value="Nucleotide_cyclase"/>
</dbReference>
<feature type="transmembrane region" description="Helical" evidence="6">
    <location>
        <begin position="238"/>
        <end position="260"/>
    </location>
</feature>
<dbReference type="PROSITE" id="PS50883">
    <property type="entry name" value="EAL"/>
    <property type="match status" value="1"/>
</dbReference>
<dbReference type="Pfam" id="PF13188">
    <property type="entry name" value="PAS_8"/>
    <property type="match status" value="1"/>
</dbReference>
<dbReference type="InterPro" id="IPR013656">
    <property type="entry name" value="PAS_4"/>
</dbReference>
<gene>
    <name evidence="11" type="ORF">NM686_003230</name>
</gene>
<keyword evidence="2" id="KW-1003">Cell membrane</keyword>
<keyword evidence="5 6" id="KW-0472">Membrane</keyword>
<keyword evidence="3 6" id="KW-0812">Transmembrane</keyword>
<dbReference type="SMART" id="SM00091">
    <property type="entry name" value="PAS"/>
    <property type="match status" value="4"/>
</dbReference>
<dbReference type="PROSITE" id="PS50113">
    <property type="entry name" value="PAC"/>
    <property type="match status" value="3"/>
</dbReference>
<dbReference type="SMART" id="SM00086">
    <property type="entry name" value="PAC"/>
    <property type="match status" value="4"/>
</dbReference>
<dbReference type="CDD" id="cd01949">
    <property type="entry name" value="GGDEF"/>
    <property type="match status" value="1"/>
</dbReference>
<evidence type="ECO:0000259" key="10">
    <source>
        <dbReference type="PROSITE" id="PS50887"/>
    </source>
</evidence>
<organism evidence="11 12">
    <name type="scientific">Methylomonas rapida</name>
    <dbReference type="NCBI Taxonomy" id="2963939"/>
    <lineage>
        <taxon>Bacteria</taxon>
        <taxon>Pseudomonadati</taxon>
        <taxon>Pseudomonadota</taxon>
        <taxon>Gammaproteobacteria</taxon>
        <taxon>Methylococcales</taxon>
        <taxon>Methylococcaceae</taxon>
        <taxon>Methylomonas</taxon>
    </lineage>
</organism>
<feature type="transmembrane region" description="Helical" evidence="6">
    <location>
        <begin position="272"/>
        <end position="296"/>
    </location>
</feature>
<evidence type="ECO:0000256" key="2">
    <source>
        <dbReference type="ARBA" id="ARBA00022475"/>
    </source>
</evidence>
<proteinExistence type="predicted"/>
<dbReference type="PROSITE" id="PS50887">
    <property type="entry name" value="GGDEF"/>
    <property type="match status" value="1"/>
</dbReference>
<dbReference type="InterPro" id="IPR035965">
    <property type="entry name" value="PAS-like_dom_sf"/>
</dbReference>
<dbReference type="InterPro" id="IPR007895">
    <property type="entry name" value="MASE1"/>
</dbReference>
<evidence type="ECO:0000259" key="8">
    <source>
        <dbReference type="PROSITE" id="PS50113"/>
    </source>
</evidence>
<dbReference type="SUPFAM" id="SSF141868">
    <property type="entry name" value="EAL domain-like"/>
    <property type="match status" value="1"/>
</dbReference>
<feature type="transmembrane region" description="Helical" evidence="6">
    <location>
        <begin position="81"/>
        <end position="100"/>
    </location>
</feature>
<dbReference type="RefSeq" id="WP_255186450.1">
    <property type="nucleotide sequence ID" value="NZ_CP113517.1"/>
</dbReference>
<dbReference type="Gene3D" id="3.30.450.20">
    <property type="entry name" value="PAS domain"/>
    <property type="match status" value="5"/>
</dbReference>
<dbReference type="Proteomes" id="UP001162780">
    <property type="component" value="Chromosome"/>
</dbReference>
<accession>A0ABY7GM10</accession>
<keyword evidence="12" id="KW-1185">Reference proteome</keyword>
<dbReference type="InterPro" id="IPR001610">
    <property type="entry name" value="PAC"/>
</dbReference>
<name>A0ABY7GM10_9GAMM</name>
<dbReference type="InterPro" id="IPR000014">
    <property type="entry name" value="PAS"/>
</dbReference>
<keyword evidence="4 6" id="KW-1133">Transmembrane helix</keyword>
<dbReference type="Gene3D" id="3.20.20.450">
    <property type="entry name" value="EAL domain"/>
    <property type="match status" value="1"/>
</dbReference>
<dbReference type="Pfam" id="PF13426">
    <property type="entry name" value="PAS_9"/>
    <property type="match status" value="1"/>
</dbReference>
<dbReference type="Gene3D" id="3.30.70.270">
    <property type="match status" value="1"/>
</dbReference>
<feature type="domain" description="PAS" evidence="7">
    <location>
        <begin position="303"/>
        <end position="345"/>
    </location>
</feature>
<dbReference type="PANTHER" id="PTHR44757:SF2">
    <property type="entry name" value="BIOFILM ARCHITECTURE MAINTENANCE PROTEIN MBAA"/>
    <property type="match status" value="1"/>
</dbReference>
<dbReference type="InterPro" id="IPR000160">
    <property type="entry name" value="GGDEF_dom"/>
</dbReference>
<feature type="domain" description="EAL" evidence="9">
    <location>
        <begin position="1111"/>
        <end position="1365"/>
    </location>
</feature>
<reference evidence="11" key="1">
    <citation type="submission" date="2022-11" db="EMBL/GenBank/DDBJ databases">
        <title>Methylomonas rapida sp. nov., Carotenoid-Producing Obligate Methanotrophs with High Growth Characteristics and Biotechnological Potential.</title>
        <authorList>
            <person name="Tikhonova E.N."/>
            <person name="Suleimanov R.Z."/>
            <person name="Miroshnikov K."/>
            <person name="Oshkin I.Y."/>
            <person name="Belova S.E."/>
            <person name="Danilova O.V."/>
            <person name="Ashikhmin A."/>
            <person name="Konopkin A."/>
            <person name="But S.Y."/>
            <person name="Khmelenina V.N."/>
            <person name="Kuznetsov N."/>
            <person name="Pimenov N.V."/>
            <person name="Dedysh S.N."/>
        </authorList>
    </citation>
    <scope>NUCLEOTIDE SEQUENCE</scope>
    <source>
        <strain evidence="11">MP1</strain>
    </source>
</reference>
<evidence type="ECO:0000256" key="1">
    <source>
        <dbReference type="ARBA" id="ARBA00004651"/>
    </source>
</evidence>
<feature type="domain" description="PAC" evidence="8">
    <location>
        <begin position="510"/>
        <end position="562"/>
    </location>
</feature>
<dbReference type="CDD" id="cd00130">
    <property type="entry name" value="PAS"/>
    <property type="match status" value="4"/>
</dbReference>
<dbReference type="CDD" id="cd01948">
    <property type="entry name" value="EAL"/>
    <property type="match status" value="1"/>
</dbReference>
<dbReference type="NCBIfam" id="TIGR00254">
    <property type="entry name" value="GGDEF"/>
    <property type="match status" value="1"/>
</dbReference>
<dbReference type="Pfam" id="PF05231">
    <property type="entry name" value="MASE1"/>
    <property type="match status" value="1"/>
</dbReference>
<evidence type="ECO:0000256" key="6">
    <source>
        <dbReference type="SAM" id="Phobius"/>
    </source>
</evidence>
<feature type="domain" description="PAC" evidence="8">
    <location>
        <begin position="759"/>
        <end position="815"/>
    </location>
</feature>
<evidence type="ECO:0000313" key="12">
    <source>
        <dbReference type="Proteomes" id="UP001162780"/>
    </source>
</evidence>
<dbReference type="InterPro" id="IPR000700">
    <property type="entry name" value="PAS-assoc_C"/>
</dbReference>
<dbReference type="NCBIfam" id="TIGR00229">
    <property type="entry name" value="sensory_box"/>
    <property type="match status" value="4"/>
</dbReference>
<dbReference type="PANTHER" id="PTHR44757">
    <property type="entry name" value="DIGUANYLATE CYCLASE DGCP"/>
    <property type="match status" value="1"/>
</dbReference>
<dbReference type="InterPro" id="IPR052155">
    <property type="entry name" value="Biofilm_reg_signaling"/>
</dbReference>
<dbReference type="Pfam" id="PF00990">
    <property type="entry name" value="GGDEF"/>
    <property type="match status" value="1"/>
</dbReference>
<evidence type="ECO:0000256" key="5">
    <source>
        <dbReference type="ARBA" id="ARBA00023136"/>
    </source>
</evidence>
<feature type="transmembrane region" description="Helical" evidence="6">
    <location>
        <begin position="154"/>
        <end position="175"/>
    </location>
</feature>
<dbReference type="SUPFAM" id="SSF55073">
    <property type="entry name" value="Nucleotide cyclase"/>
    <property type="match status" value="1"/>
</dbReference>
<feature type="transmembrane region" description="Helical" evidence="6">
    <location>
        <begin position="12"/>
        <end position="32"/>
    </location>
</feature>
<evidence type="ECO:0000256" key="3">
    <source>
        <dbReference type="ARBA" id="ARBA00022692"/>
    </source>
</evidence>
<dbReference type="InterPro" id="IPR001633">
    <property type="entry name" value="EAL_dom"/>
</dbReference>
<dbReference type="EMBL" id="CP113517">
    <property type="protein sequence ID" value="WAR45542.1"/>
    <property type="molecule type" value="Genomic_DNA"/>
</dbReference>
<feature type="domain" description="GGDEF" evidence="10">
    <location>
        <begin position="969"/>
        <end position="1102"/>
    </location>
</feature>
<dbReference type="Pfam" id="PF00563">
    <property type="entry name" value="EAL"/>
    <property type="match status" value="1"/>
</dbReference>